<keyword evidence="7" id="KW-0998">Cell outer membrane</keyword>
<evidence type="ECO:0000256" key="4">
    <source>
        <dbReference type="ARBA" id="ARBA00022525"/>
    </source>
</evidence>
<accession>A0ABY8KF61</accession>
<dbReference type="Pfam" id="PF00395">
    <property type="entry name" value="SLH"/>
    <property type="match status" value="3"/>
</dbReference>
<dbReference type="EMBL" id="CP122283">
    <property type="protein sequence ID" value="WGF38124.1"/>
    <property type="molecule type" value="Genomic_DNA"/>
</dbReference>
<dbReference type="RefSeq" id="WP_279494254.1">
    <property type="nucleotide sequence ID" value="NZ_CP122283.1"/>
</dbReference>
<dbReference type="InterPro" id="IPR013378">
    <property type="entry name" value="InlB-like_B-rpt"/>
</dbReference>
<dbReference type="Gene3D" id="2.160.20.10">
    <property type="entry name" value="Single-stranded right-handed beta-helix, Pectin lyase-like"/>
    <property type="match status" value="1"/>
</dbReference>
<keyword evidence="11" id="KW-1185">Reference proteome</keyword>
<proteinExistence type="predicted"/>
<sequence>MRKWQQAVSVFVIYLLMAQIVVGSFPVYAETNDHEQPILTVTLTTDGEPYIDGDIASSPVTIQATTTTVDSASLQIETSNDKGNTWTVFNTLTPLVLTDAGDYHIWFRIIGQSAISKHVIRIAEQKPSLLSAGNSIIYVDATATVGNNDGTSWDNAFQDLQSALHSALSGQQIWIAQGTYTPTRKMDVNDSRSVAFRMRNGVEIYGGFKGDEETLAQRDFNTYKTILSGALPSGENAYHVFYHRYDPDVSVLNETAILDGVTITGGFANKGTHMYGGGMYNSDGNNPLLRNVLFTGNKAQGDGGGYGGAMYNTRGSNPILTNVLFNGNEAYLGGAIYNASSSPRLSGVKFDGNKATGYGGAIYNGGSSSPTLTNITFTSNEAVYGGGIYNGNVSNPILTEVEFNRNKATQHGGGMYNYANNPTLTNVTFNENEATFYGGALYNDASSPNLMEVTFSENKAEYGGGMFNTGSNSSPLLKNVLFNKNQASQLGGGMFNTNYSIPSLTDVTFDQNNAINGGGMHNTNSSPMMTTVTFRENKAGYGGGAMSNDGVSNPILTNMLFIGNEAYIGGGMFNDGSSSPNLRNTLFTGNKADFDGATISTDSPTSNIILTNVTISGDVPKYGVGAISGGGSASKIQNSIIIGNNKKIAFYNYKGKVENSLLDVEVGKNIRGKLFDTTGTAVDTPTYLPTDVFMDSSKKDYRLKADSPVIDQGNASYPELADITTDLAGKKRVQGAAIDLGAYEVPNYYNIIYDANGATGGSVPQDDQKYEENALVTVKVNSDNLVKTGYTFKGWNTQADGKGTAYAVDDTFPMGTDNIILYAEWVANQTYTVKYDANGATSGIVPQDSPLYEENEKVMVQGNSGNLVRTGYTFKGWNTQADGKGISYAENATFQMGKADVILYAQWTANPTYTVIYNANGATSGTVPKDSTLYEENETVMVQGNSGNLVRTGYTFAGWNTAQDGKGIAYIANTPLIIGEADIILYAQWIANSSTPGGGNANGPSMPHGGSASHPSTSIQISFETNGGLSLEDMEITYNTRVSDLPVPTKEGFRFDGWYIDKALTIQWAEDTLMRENLTLYAKWIILPTKEPKEPQQSPQSKPSVVTFEDIENHWAQDMIEALATQGIIKGYEDGTFRPNESISRQHVASLFTRAFEFEVIRPTAAFSDVAPNHMYYDAIMTLQQAGIIDGADGAFRPTDNITRAQLAKILANTLQLKSEGKSSFKDVDSNHWSVGYIAALERAEITLGDNGKFHPEASVTRAQLAVFIYRAMQQ</sequence>
<dbReference type="PANTHER" id="PTHR11319:SF35">
    <property type="entry name" value="OUTER MEMBRANE PROTEIN PMPC-RELATED"/>
    <property type="match status" value="1"/>
</dbReference>
<feature type="region of interest" description="Disordered" evidence="8">
    <location>
        <begin position="997"/>
        <end position="1019"/>
    </location>
</feature>
<keyword evidence="5" id="KW-0732">Signal</keyword>
<evidence type="ECO:0000256" key="7">
    <source>
        <dbReference type="ARBA" id="ARBA00023237"/>
    </source>
</evidence>
<keyword evidence="6" id="KW-0472">Membrane</keyword>
<evidence type="ECO:0000256" key="3">
    <source>
        <dbReference type="ARBA" id="ARBA00004613"/>
    </source>
</evidence>
<dbReference type="NCBIfam" id="NF041518">
    <property type="entry name" value="choice_anch_Q"/>
    <property type="match status" value="1"/>
</dbReference>
<comment type="subcellular location">
    <subcellularLocation>
        <location evidence="1">Cell envelope</location>
    </subcellularLocation>
    <subcellularLocation>
        <location evidence="2">Cell outer membrane</location>
    </subcellularLocation>
    <subcellularLocation>
        <location evidence="3">Secreted</location>
    </subcellularLocation>
</comment>
<dbReference type="InterPro" id="IPR003368">
    <property type="entry name" value="POMP_repeat"/>
</dbReference>
<feature type="domain" description="SLH" evidence="9">
    <location>
        <begin position="1221"/>
        <end position="1275"/>
    </location>
</feature>
<dbReference type="InterPro" id="IPR012334">
    <property type="entry name" value="Pectin_lyas_fold"/>
</dbReference>
<keyword evidence="4" id="KW-0964">Secreted</keyword>
<gene>
    <name evidence="10" type="ORF">QBO96_20760</name>
</gene>
<evidence type="ECO:0000256" key="6">
    <source>
        <dbReference type="ARBA" id="ARBA00023136"/>
    </source>
</evidence>
<protein>
    <submittedName>
        <fullName evidence="10">InlB B-repeat-containing protein</fullName>
    </submittedName>
</protein>
<evidence type="ECO:0000313" key="11">
    <source>
        <dbReference type="Proteomes" id="UP001244564"/>
    </source>
</evidence>
<dbReference type="PANTHER" id="PTHR11319">
    <property type="entry name" value="G PROTEIN-COUPLED RECEPTOR-RELATED"/>
    <property type="match status" value="1"/>
</dbReference>
<organism evidence="10 11">
    <name type="scientific">Lysinibacillus capsici</name>
    <dbReference type="NCBI Taxonomy" id="2115968"/>
    <lineage>
        <taxon>Bacteria</taxon>
        <taxon>Bacillati</taxon>
        <taxon>Bacillota</taxon>
        <taxon>Bacilli</taxon>
        <taxon>Bacillales</taxon>
        <taxon>Bacillaceae</taxon>
        <taxon>Lysinibacillus</taxon>
    </lineage>
</organism>
<dbReference type="SUPFAM" id="SSF51126">
    <property type="entry name" value="Pectin lyase-like"/>
    <property type="match status" value="2"/>
</dbReference>
<dbReference type="PROSITE" id="PS51272">
    <property type="entry name" value="SLH"/>
    <property type="match status" value="3"/>
</dbReference>
<dbReference type="Pfam" id="PF09479">
    <property type="entry name" value="Flg_new"/>
    <property type="match status" value="4"/>
</dbReference>
<dbReference type="InterPro" id="IPR042229">
    <property type="entry name" value="Listeria/Bacterioides_rpt_sf"/>
</dbReference>
<reference evidence="10 11" key="1">
    <citation type="submission" date="2023-04" db="EMBL/GenBank/DDBJ databases">
        <title>Genomic of Lysinibacillus capsici TSBLM.</title>
        <authorList>
            <person name="Hu X.S."/>
            <person name="Yu C.H."/>
        </authorList>
    </citation>
    <scope>NUCLEOTIDE SEQUENCE [LARGE SCALE GENOMIC DNA]</scope>
    <source>
        <strain evidence="10 11">TSBLM</strain>
    </source>
</reference>
<evidence type="ECO:0000256" key="1">
    <source>
        <dbReference type="ARBA" id="ARBA00004196"/>
    </source>
</evidence>
<dbReference type="Gene3D" id="2.60.40.4270">
    <property type="entry name" value="Listeria-Bacteroides repeat domain"/>
    <property type="match status" value="4"/>
</dbReference>
<evidence type="ECO:0000256" key="5">
    <source>
        <dbReference type="ARBA" id="ARBA00022729"/>
    </source>
</evidence>
<feature type="domain" description="SLH" evidence="9">
    <location>
        <begin position="1167"/>
        <end position="1220"/>
    </location>
</feature>
<dbReference type="NCBIfam" id="TIGR02543">
    <property type="entry name" value="List_Bact_rpt"/>
    <property type="match status" value="4"/>
</dbReference>
<evidence type="ECO:0000313" key="10">
    <source>
        <dbReference type="EMBL" id="WGF38124.1"/>
    </source>
</evidence>
<name>A0ABY8KF61_9BACI</name>
<feature type="domain" description="SLH" evidence="9">
    <location>
        <begin position="1103"/>
        <end position="1166"/>
    </location>
</feature>
<dbReference type="InterPro" id="IPR001119">
    <property type="entry name" value="SLH_dom"/>
</dbReference>
<evidence type="ECO:0000256" key="8">
    <source>
        <dbReference type="SAM" id="MobiDB-lite"/>
    </source>
</evidence>
<evidence type="ECO:0000259" key="9">
    <source>
        <dbReference type="PROSITE" id="PS51272"/>
    </source>
</evidence>
<evidence type="ECO:0000256" key="2">
    <source>
        <dbReference type="ARBA" id="ARBA00004442"/>
    </source>
</evidence>
<dbReference type="Pfam" id="PF02415">
    <property type="entry name" value="Chlam_PMP"/>
    <property type="match status" value="1"/>
</dbReference>
<dbReference type="Proteomes" id="UP001244564">
    <property type="component" value="Chromosome"/>
</dbReference>
<dbReference type="InterPro" id="IPR059226">
    <property type="entry name" value="Choice_anch_Q_dom"/>
</dbReference>
<dbReference type="InterPro" id="IPR011050">
    <property type="entry name" value="Pectin_lyase_fold/virulence"/>
</dbReference>